<dbReference type="GeneID" id="77953035"/>
<dbReference type="KEGG" id="vg:77953035"/>
<feature type="coiled-coil region" evidence="1">
    <location>
        <begin position="21"/>
        <end position="55"/>
    </location>
</feature>
<dbReference type="EMBL" id="MK016493">
    <property type="protein sequence ID" value="AYQ99319.1"/>
    <property type="molecule type" value="Genomic_DNA"/>
</dbReference>
<evidence type="ECO:0000313" key="2">
    <source>
        <dbReference type="EMBL" id="AYQ99319.1"/>
    </source>
</evidence>
<sequence>MYELSKAVQTASRYKKLNDSLDGLEQSRKTFTRLMDKATEQKLRASRQIESLRVIIKDQEQGRYELVPGATTGTQRLKARGFERQLNDLRGKLTYFLRKEATAREEESYCKARIEEINRNIEVLYDRTP</sequence>
<keyword evidence="3" id="KW-1185">Reference proteome</keyword>
<organism evidence="2 3">
    <name type="scientific">Brevibacterium phage Cantare</name>
    <dbReference type="NCBI Taxonomy" id="2338395"/>
    <lineage>
        <taxon>Viruses</taxon>
        <taxon>Duplodnaviria</taxon>
        <taxon>Heunggongvirae</taxon>
        <taxon>Uroviricota</taxon>
        <taxon>Caudoviricetes</taxon>
        <taxon>Cantarevirus</taxon>
        <taxon>Cantarevirus cantare</taxon>
    </lineage>
</organism>
<proteinExistence type="predicted"/>
<evidence type="ECO:0000313" key="3">
    <source>
        <dbReference type="Proteomes" id="UP000279277"/>
    </source>
</evidence>
<reference evidence="2 3" key="1">
    <citation type="submission" date="2018-10" db="EMBL/GenBank/DDBJ databases">
        <authorList>
            <person name="Zack K."/>
            <person name="Garlena R.A."/>
            <person name="Russell D.A."/>
            <person name="Pope W.H."/>
            <person name="Jacobs-Sera D."/>
            <person name="Hatfull G.F."/>
        </authorList>
    </citation>
    <scope>NUCLEOTIDE SEQUENCE [LARGE SCALE GENOMIC DNA]</scope>
</reference>
<name>A0A3G3LYW0_9CAUD</name>
<gene>
    <name evidence="2" type="primary">99</name>
    <name evidence="2" type="ORF">PBI_CANTARE_99</name>
</gene>
<dbReference type="Proteomes" id="UP000279277">
    <property type="component" value="Segment"/>
</dbReference>
<evidence type="ECO:0000256" key="1">
    <source>
        <dbReference type="SAM" id="Coils"/>
    </source>
</evidence>
<protein>
    <submittedName>
        <fullName evidence="2">Uncharacterized protein</fullName>
    </submittedName>
</protein>
<keyword evidence="1" id="KW-0175">Coiled coil</keyword>
<dbReference type="RefSeq" id="YP_010676674.1">
    <property type="nucleotide sequence ID" value="NC_071014.1"/>
</dbReference>
<accession>A0A3G3LYW0</accession>